<dbReference type="GO" id="GO:0098796">
    <property type="term" value="C:membrane protein complex"/>
    <property type="evidence" value="ECO:0007669"/>
    <property type="project" value="UniProtKB-ARBA"/>
</dbReference>
<dbReference type="InterPro" id="IPR003593">
    <property type="entry name" value="AAA+_ATPase"/>
</dbReference>
<proteinExistence type="inferred from homology"/>
<dbReference type="Pfam" id="PF00005">
    <property type="entry name" value="ABC_tran"/>
    <property type="match status" value="1"/>
</dbReference>
<dbReference type="PANTHER" id="PTHR42798:SF2">
    <property type="entry name" value="ABC TRANSPORTER ATP-BINDING PROTEIN MG467-RELATED"/>
    <property type="match status" value="1"/>
</dbReference>
<keyword evidence="5" id="KW-0029">Amino-acid transport</keyword>
<name>A0AAU9D7F9_9LACO</name>
<organism evidence="7 8">
    <name type="scientific">Xylocopilactobacillus apis</name>
    <dbReference type="NCBI Taxonomy" id="2932183"/>
    <lineage>
        <taxon>Bacteria</taxon>
        <taxon>Bacillati</taxon>
        <taxon>Bacillota</taxon>
        <taxon>Bacilli</taxon>
        <taxon>Lactobacillales</taxon>
        <taxon>Lactobacillaceae</taxon>
        <taxon>Xylocopilactobacillus</taxon>
    </lineage>
</organism>
<dbReference type="SUPFAM" id="SSF52540">
    <property type="entry name" value="P-loop containing nucleoside triphosphate hydrolases"/>
    <property type="match status" value="1"/>
</dbReference>
<comment type="similarity">
    <text evidence="1">Belongs to the ABC transporter superfamily.</text>
</comment>
<dbReference type="InterPro" id="IPR027417">
    <property type="entry name" value="P-loop_NTPase"/>
</dbReference>
<dbReference type="FunFam" id="3.40.50.300:FF:000032">
    <property type="entry name" value="Export ABC transporter ATP-binding protein"/>
    <property type="match status" value="1"/>
</dbReference>
<dbReference type="Gene3D" id="3.40.50.300">
    <property type="entry name" value="P-loop containing nucleotide triphosphate hydrolases"/>
    <property type="match status" value="1"/>
</dbReference>
<keyword evidence="4 7" id="KW-0067">ATP-binding</keyword>
<evidence type="ECO:0000259" key="6">
    <source>
        <dbReference type="PROSITE" id="PS50893"/>
    </source>
</evidence>
<evidence type="ECO:0000256" key="5">
    <source>
        <dbReference type="ARBA" id="ARBA00022970"/>
    </source>
</evidence>
<dbReference type="KEGG" id="xak:KIMC2_01670"/>
<dbReference type="InterPro" id="IPR003439">
    <property type="entry name" value="ABC_transporter-like_ATP-bd"/>
</dbReference>
<dbReference type="PROSITE" id="PS00211">
    <property type="entry name" value="ABC_TRANSPORTER_1"/>
    <property type="match status" value="1"/>
</dbReference>
<dbReference type="GO" id="GO:0022857">
    <property type="term" value="F:transmembrane transporter activity"/>
    <property type="evidence" value="ECO:0007669"/>
    <property type="project" value="UniProtKB-ARBA"/>
</dbReference>
<accession>A0AAU9D7F9</accession>
<dbReference type="SMART" id="SM00382">
    <property type="entry name" value="AAA"/>
    <property type="match status" value="1"/>
</dbReference>
<dbReference type="GO" id="GO:0005524">
    <property type="term" value="F:ATP binding"/>
    <property type="evidence" value="ECO:0007669"/>
    <property type="project" value="UniProtKB-KW"/>
</dbReference>
<dbReference type="PANTHER" id="PTHR42798">
    <property type="entry name" value="LIPOPROTEIN-RELEASING SYSTEM ATP-BINDING PROTEIN LOLD"/>
    <property type="match status" value="1"/>
</dbReference>
<dbReference type="EMBL" id="AP026801">
    <property type="protein sequence ID" value="BDR55605.1"/>
    <property type="molecule type" value="Genomic_DNA"/>
</dbReference>
<evidence type="ECO:0000313" key="8">
    <source>
        <dbReference type="Proteomes" id="UP001321804"/>
    </source>
</evidence>
<dbReference type="CDD" id="cd03255">
    <property type="entry name" value="ABC_MJ0796_LolCDE_FtsE"/>
    <property type="match status" value="1"/>
</dbReference>
<dbReference type="AlphaFoldDB" id="A0AAU9D7F9"/>
<evidence type="ECO:0000313" key="7">
    <source>
        <dbReference type="EMBL" id="BDR55605.1"/>
    </source>
</evidence>
<keyword evidence="3" id="KW-0547">Nucleotide-binding</keyword>
<evidence type="ECO:0000256" key="3">
    <source>
        <dbReference type="ARBA" id="ARBA00022741"/>
    </source>
</evidence>
<feature type="domain" description="ABC transporter" evidence="6">
    <location>
        <begin position="2"/>
        <end position="229"/>
    </location>
</feature>
<keyword evidence="8" id="KW-1185">Reference proteome</keyword>
<dbReference type="GO" id="GO:0006865">
    <property type="term" value="P:amino acid transport"/>
    <property type="evidence" value="ECO:0007669"/>
    <property type="project" value="UniProtKB-KW"/>
</dbReference>
<dbReference type="RefSeq" id="WP_317697076.1">
    <property type="nucleotide sequence ID" value="NZ_AP026801.1"/>
</dbReference>
<dbReference type="GO" id="GO:0016887">
    <property type="term" value="F:ATP hydrolysis activity"/>
    <property type="evidence" value="ECO:0007669"/>
    <property type="project" value="InterPro"/>
</dbReference>
<dbReference type="InterPro" id="IPR017871">
    <property type="entry name" value="ABC_transporter-like_CS"/>
</dbReference>
<dbReference type="PROSITE" id="PS50893">
    <property type="entry name" value="ABC_TRANSPORTER_2"/>
    <property type="match status" value="1"/>
</dbReference>
<evidence type="ECO:0000256" key="2">
    <source>
        <dbReference type="ARBA" id="ARBA00022448"/>
    </source>
</evidence>
<gene>
    <name evidence="7" type="ORF">KIMC2_01670</name>
</gene>
<keyword evidence="2" id="KW-0813">Transport</keyword>
<evidence type="ECO:0000256" key="4">
    <source>
        <dbReference type="ARBA" id="ARBA00022840"/>
    </source>
</evidence>
<protein>
    <submittedName>
        <fullName evidence="7">ABC transporter ATP-binding protein</fullName>
    </submittedName>
</protein>
<evidence type="ECO:0000256" key="1">
    <source>
        <dbReference type="ARBA" id="ARBA00005417"/>
    </source>
</evidence>
<sequence>MIDLSEVNKSYKQGKEDYQVLYDINLKINEGEFVAIMGPSGSGKSTLIDIIGFLDQKFKGEYVFDDVKVNKLSRKEHAKLRNKSVGFIFQNFKLINNQNVGENIALPLLYAGSKRKEILKRVNEVLDQVGLKGSYHKMPKNLSGGQQQRVAIARAIVGKPNFLVADEPTGALDSATSKEIIELFKALNENGTTIIMVTHDEKVANQAHRLVNILDGRIQSDEEVQIANT</sequence>
<dbReference type="Proteomes" id="UP001321804">
    <property type="component" value="Chromosome"/>
</dbReference>
<reference evidence="7 8" key="1">
    <citation type="journal article" date="2023" name="Microbiol. Spectr.">
        <title>Symbiosis of Carpenter Bees with Uncharacterized Lactic Acid Bacteria Showing NAD Auxotrophy.</title>
        <authorList>
            <person name="Kawasaki S."/>
            <person name="Ozawa K."/>
            <person name="Mori T."/>
            <person name="Yamamoto A."/>
            <person name="Ito M."/>
            <person name="Ohkuma M."/>
            <person name="Sakamoto M."/>
            <person name="Matsutani M."/>
        </authorList>
    </citation>
    <scope>NUCLEOTIDE SEQUENCE [LARGE SCALE GENOMIC DNA]</scope>
    <source>
        <strain evidence="7 8">KimC2</strain>
    </source>
</reference>
<dbReference type="InterPro" id="IPR017911">
    <property type="entry name" value="MacB-like_ATP-bd"/>
</dbReference>